<gene>
    <name evidence="2" type="ORF">G7057_02010</name>
</gene>
<keyword evidence="3" id="KW-1185">Reference proteome</keyword>
<dbReference type="Proteomes" id="UP000501451">
    <property type="component" value="Chromosome"/>
</dbReference>
<evidence type="ECO:0000259" key="1">
    <source>
        <dbReference type="Pfam" id="PF01323"/>
    </source>
</evidence>
<organism evidence="2 3">
    <name type="scientific">Jeotgalibaca arthritidis</name>
    <dbReference type="NCBI Taxonomy" id="1868794"/>
    <lineage>
        <taxon>Bacteria</taxon>
        <taxon>Bacillati</taxon>
        <taxon>Bacillota</taxon>
        <taxon>Bacilli</taxon>
        <taxon>Lactobacillales</taxon>
        <taxon>Carnobacteriaceae</taxon>
        <taxon>Jeotgalibaca</taxon>
    </lineage>
</organism>
<proteinExistence type="predicted"/>
<dbReference type="SUPFAM" id="SSF52833">
    <property type="entry name" value="Thioredoxin-like"/>
    <property type="match status" value="1"/>
</dbReference>
<feature type="domain" description="DSBA-like thioredoxin" evidence="1">
    <location>
        <begin position="3"/>
        <end position="204"/>
    </location>
</feature>
<dbReference type="CDD" id="cd03024">
    <property type="entry name" value="DsbA_FrnE"/>
    <property type="match status" value="1"/>
</dbReference>
<dbReference type="KEGG" id="jar:G7057_02010"/>
<accession>A0A6G7K7Z0</accession>
<dbReference type="EMBL" id="CP049740">
    <property type="protein sequence ID" value="QII81368.1"/>
    <property type="molecule type" value="Genomic_DNA"/>
</dbReference>
<sequence length="211" mass="24272">MRIQVWTDFVCPFCYIGNEKLKRAIQAFEHHDQIEVEFKSYQLDPHAHYEEDKTMTESLSETKGLPQEQIKQMIEHLTTAAKEVDLTFRFDIAKNANTFDAHRLYQYAKSIDKGSSYMERVKKAYFTEGEVISDHDTLVKLAEEVGISKEDSLSILQSTAYSDNVKGDIEQARQIGIQGVPFFIFNNRYAISGAQPQELFAKTLETAWAEQ</sequence>
<name>A0A6G7K7Z0_9LACT</name>
<dbReference type="InterPro" id="IPR001853">
    <property type="entry name" value="DSBA-like_thioredoxin_dom"/>
</dbReference>
<dbReference type="AlphaFoldDB" id="A0A6G7K7Z0"/>
<dbReference type="PANTHER" id="PTHR13887">
    <property type="entry name" value="GLUTATHIONE S-TRANSFERASE KAPPA"/>
    <property type="match status" value="1"/>
</dbReference>
<dbReference type="Gene3D" id="3.40.30.10">
    <property type="entry name" value="Glutaredoxin"/>
    <property type="match status" value="1"/>
</dbReference>
<evidence type="ECO:0000313" key="2">
    <source>
        <dbReference type="EMBL" id="QII81368.1"/>
    </source>
</evidence>
<dbReference type="PANTHER" id="PTHR13887:SF41">
    <property type="entry name" value="THIOREDOXIN SUPERFAMILY PROTEIN"/>
    <property type="match status" value="1"/>
</dbReference>
<evidence type="ECO:0000313" key="3">
    <source>
        <dbReference type="Proteomes" id="UP000501451"/>
    </source>
</evidence>
<dbReference type="Pfam" id="PF01323">
    <property type="entry name" value="DSBA"/>
    <property type="match status" value="1"/>
</dbReference>
<reference evidence="2 3" key="1">
    <citation type="journal article" date="2017" name="Int. J. Syst. Evol. Microbiol.">
        <title>Jeotgalibaca porci sp. nov. and Jeotgalibaca arthritidis sp. nov., isolated from pigs, and emended description of the genus Jeotgalibaca.</title>
        <authorList>
            <person name="Zamora L."/>
            <person name="Perez-Sancho M."/>
            <person name="Dominguez L."/>
            <person name="Fernandez-Garayzabal J.F."/>
            <person name="Vela A.I."/>
        </authorList>
    </citation>
    <scope>NUCLEOTIDE SEQUENCE [LARGE SCALE GENOMIC DNA]</scope>
    <source>
        <strain evidence="2 3">CECT 9157</strain>
    </source>
</reference>
<dbReference type="GO" id="GO:0016491">
    <property type="term" value="F:oxidoreductase activity"/>
    <property type="evidence" value="ECO:0007669"/>
    <property type="project" value="InterPro"/>
</dbReference>
<dbReference type="InterPro" id="IPR036249">
    <property type="entry name" value="Thioredoxin-like_sf"/>
</dbReference>
<dbReference type="RefSeq" id="WP_166160935.1">
    <property type="nucleotide sequence ID" value="NZ_CP049740.1"/>
</dbReference>
<protein>
    <submittedName>
        <fullName evidence="2">DsbA family oxidoreductase</fullName>
    </submittedName>
</protein>